<sequence length="233" mass="23453">MPPIGIALFAIAVGLETVGYVVRLTDATGPTANLLSMDAPGPCPASSSRPCSPPPPSRPWPGRAASRAGAPGGWPSGSWPAPSPRSRRAAPSTPSRSPRSRRSSEPPALWPSAFSWPASSSAGCGSSAAPSAVTGAGFSASCRSTPSPRSACPRSRPSRPAPTGASKVAAAATFVEESGEALAAVSFLIAVLVGVAPRVVLPAAWALRRSADAHTLELPEVQPARVAEGPAQL</sequence>
<feature type="compositionally biased region" description="Low complexity" evidence="1">
    <location>
        <begin position="60"/>
        <end position="69"/>
    </location>
</feature>
<feature type="region of interest" description="Disordered" evidence="1">
    <location>
        <begin position="35"/>
        <end position="109"/>
    </location>
</feature>
<gene>
    <name evidence="2" type="ORF">U6N30_00030</name>
</gene>
<evidence type="ECO:0000313" key="3">
    <source>
        <dbReference type="Proteomes" id="UP001324287"/>
    </source>
</evidence>
<evidence type="ECO:0000256" key="1">
    <source>
        <dbReference type="SAM" id="MobiDB-lite"/>
    </source>
</evidence>
<dbReference type="EMBL" id="CP141261">
    <property type="protein sequence ID" value="WRL64297.1"/>
    <property type="molecule type" value="Genomic_DNA"/>
</dbReference>
<name>A0ABZ1B0F5_9ACTN</name>
<feature type="compositionally biased region" description="Low complexity" evidence="1">
    <location>
        <begin position="139"/>
        <end position="155"/>
    </location>
</feature>
<protein>
    <submittedName>
        <fullName evidence="2">Uncharacterized protein</fullName>
    </submittedName>
</protein>
<keyword evidence="3" id="KW-1185">Reference proteome</keyword>
<accession>A0ABZ1B0F5</accession>
<dbReference type="RefSeq" id="WP_324275625.1">
    <property type="nucleotide sequence ID" value="NZ_CP141261.1"/>
</dbReference>
<organism evidence="2 3">
    <name type="scientific">Blastococcus brunescens</name>
    <dbReference type="NCBI Taxonomy" id="1564165"/>
    <lineage>
        <taxon>Bacteria</taxon>
        <taxon>Bacillati</taxon>
        <taxon>Actinomycetota</taxon>
        <taxon>Actinomycetes</taxon>
        <taxon>Geodermatophilales</taxon>
        <taxon>Geodermatophilaceae</taxon>
        <taxon>Blastococcus</taxon>
    </lineage>
</organism>
<evidence type="ECO:0000313" key="2">
    <source>
        <dbReference type="EMBL" id="WRL64297.1"/>
    </source>
</evidence>
<reference evidence="2 3" key="1">
    <citation type="submission" date="2023-12" db="EMBL/GenBank/DDBJ databases">
        <title>Blastococcus brunescens sp. nov., an actonobacterium isolated from sandstone collected in sahara desert.</title>
        <authorList>
            <person name="Gtari M."/>
            <person name="Ghodhbane F."/>
        </authorList>
    </citation>
    <scope>NUCLEOTIDE SEQUENCE [LARGE SCALE GENOMIC DNA]</scope>
    <source>
        <strain evidence="2 3">BMG 8361</strain>
    </source>
</reference>
<dbReference type="Proteomes" id="UP001324287">
    <property type="component" value="Chromosome"/>
</dbReference>
<feature type="region of interest" description="Disordered" evidence="1">
    <location>
        <begin position="135"/>
        <end position="164"/>
    </location>
</feature>
<proteinExistence type="predicted"/>